<gene>
    <name evidence="1" type="ORF">DKG75_04140</name>
</gene>
<keyword evidence="1" id="KW-0067">ATP-binding</keyword>
<sequence length="248" mass="27390">MKLSAPIHQLKRKAKHLSRAAGVPLHAALDRIAAEEGFPAWSLLAARAPLPLSPARFLYERLVPGDLLLIGARPGQGKTLLALGLAVEAMRAGHRSLFFTLEYTGWEIDRCFQAIGADQADFAGRFEWDAADGICAGHISEKLRDVPRGTMAVVDYLQILDQRREHPDLMTQVRALKALAQDRGIVFAFIAQIDRAYDPALKACPDLDDVRLPNPLDLGLFSKACFLHGDQVRYRLGRQGHDGRASHQ</sequence>
<dbReference type="InterPro" id="IPR027417">
    <property type="entry name" value="P-loop_NTPase"/>
</dbReference>
<dbReference type="OrthoDB" id="7357206at2"/>
<dbReference type="SUPFAM" id="SSF52540">
    <property type="entry name" value="P-loop containing nucleoside triphosphate hydrolases"/>
    <property type="match status" value="1"/>
</dbReference>
<dbReference type="AlphaFoldDB" id="A0A317ECA1"/>
<evidence type="ECO:0000313" key="2">
    <source>
        <dbReference type="Proteomes" id="UP000246077"/>
    </source>
</evidence>
<dbReference type="RefSeq" id="WP_109919790.1">
    <property type="nucleotide sequence ID" value="NZ_QGLF01000001.1"/>
</dbReference>
<dbReference type="NCBIfam" id="NF004629">
    <property type="entry name" value="PRK05973.1"/>
    <property type="match status" value="1"/>
</dbReference>
<protein>
    <submittedName>
        <fullName evidence="1">DNA helicase</fullName>
    </submittedName>
</protein>
<organism evidence="1 2">
    <name type="scientific">Zavarzinia compransoris</name>
    <dbReference type="NCBI Taxonomy" id="1264899"/>
    <lineage>
        <taxon>Bacteria</taxon>
        <taxon>Pseudomonadati</taxon>
        <taxon>Pseudomonadota</taxon>
        <taxon>Alphaproteobacteria</taxon>
        <taxon>Rhodospirillales</taxon>
        <taxon>Zavarziniaceae</taxon>
        <taxon>Zavarzinia</taxon>
    </lineage>
</organism>
<keyword evidence="1" id="KW-0378">Hydrolase</keyword>
<dbReference type="GO" id="GO:0004386">
    <property type="term" value="F:helicase activity"/>
    <property type="evidence" value="ECO:0007669"/>
    <property type="project" value="UniProtKB-KW"/>
</dbReference>
<dbReference type="EMBL" id="QGLF01000001">
    <property type="protein sequence ID" value="PWR23760.1"/>
    <property type="molecule type" value="Genomic_DNA"/>
</dbReference>
<proteinExistence type="predicted"/>
<reference evidence="2" key="1">
    <citation type="submission" date="2018-05" db="EMBL/GenBank/DDBJ databases">
        <title>Zavarzinia sp. HR-AS.</title>
        <authorList>
            <person name="Lee Y."/>
            <person name="Jeon C.O."/>
        </authorList>
    </citation>
    <scope>NUCLEOTIDE SEQUENCE [LARGE SCALE GENOMIC DNA]</scope>
    <source>
        <strain evidence="2">DSM 1231</strain>
    </source>
</reference>
<dbReference type="Gene3D" id="3.40.50.300">
    <property type="entry name" value="P-loop containing nucleotide triphosphate hydrolases"/>
    <property type="match status" value="2"/>
</dbReference>
<keyword evidence="2" id="KW-1185">Reference proteome</keyword>
<keyword evidence="1" id="KW-0547">Nucleotide-binding</keyword>
<keyword evidence="1" id="KW-0347">Helicase</keyword>
<accession>A0A317ECA1</accession>
<dbReference type="Proteomes" id="UP000246077">
    <property type="component" value="Unassembled WGS sequence"/>
</dbReference>
<comment type="caution">
    <text evidence="1">The sequence shown here is derived from an EMBL/GenBank/DDBJ whole genome shotgun (WGS) entry which is preliminary data.</text>
</comment>
<evidence type="ECO:0000313" key="1">
    <source>
        <dbReference type="EMBL" id="PWR23760.1"/>
    </source>
</evidence>
<name>A0A317ECA1_9PROT</name>